<feature type="domain" description="AB hydrolase-1" evidence="3">
    <location>
        <begin position="2"/>
        <end position="207"/>
    </location>
</feature>
<dbReference type="FunFam" id="3.40.50.1820:FF:000042">
    <property type="entry name" value="probable strigolactone esterase DAD2"/>
    <property type="match status" value="1"/>
</dbReference>
<protein>
    <recommendedName>
        <fullName evidence="3">AB hydrolase-1 domain-containing protein</fullName>
    </recommendedName>
</protein>
<dbReference type="Pfam" id="PF12697">
    <property type="entry name" value="Abhydrolase_6"/>
    <property type="match status" value="1"/>
</dbReference>
<evidence type="ECO:0000256" key="1">
    <source>
        <dbReference type="ARBA" id="ARBA00008645"/>
    </source>
</evidence>
<organism evidence="4 5">
    <name type="scientific">Castilleja foliolosa</name>
    <dbReference type="NCBI Taxonomy" id="1961234"/>
    <lineage>
        <taxon>Eukaryota</taxon>
        <taxon>Viridiplantae</taxon>
        <taxon>Streptophyta</taxon>
        <taxon>Embryophyta</taxon>
        <taxon>Tracheophyta</taxon>
        <taxon>Spermatophyta</taxon>
        <taxon>Magnoliopsida</taxon>
        <taxon>eudicotyledons</taxon>
        <taxon>Gunneridae</taxon>
        <taxon>Pentapetalae</taxon>
        <taxon>asterids</taxon>
        <taxon>lamiids</taxon>
        <taxon>Lamiales</taxon>
        <taxon>Orobanchaceae</taxon>
        <taxon>Pedicularideae</taxon>
        <taxon>Castillejinae</taxon>
        <taxon>Castilleja</taxon>
    </lineage>
</organism>
<sequence length="222" mass="24323">MGSGTTNPDHYGFDRYSTLDGHVSDLITNLEEFNVGKCIFIGHSLSPVAAVIASISRPDLFRKVIMLSATPRMSNTADYHGGVEQEQLDQLLHGLKTNYDMIIKGMMPQMVIGSSDTNSVAVQEFALMLESLQPDITLSTVRALQSYDVRPLLPQVTVPCHIIHSSIDICVPVAAAEYLHHHLGGKSVLEVMPVEGHLPHLSSPEITNQVLLRHIHQDIADA</sequence>
<dbReference type="GO" id="GO:0016787">
    <property type="term" value="F:hydrolase activity"/>
    <property type="evidence" value="ECO:0007669"/>
    <property type="project" value="UniProtKB-KW"/>
</dbReference>
<dbReference type="InterPro" id="IPR029058">
    <property type="entry name" value="AB_hydrolase_fold"/>
</dbReference>
<dbReference type="Gene3D" id="3.40.50.1820">
    <property type="entry name" value="alpha/beta hydrolase"/>
    <property type="match status" value="1"/>
</dbReference>
<dbReference type="SUPFAM" id="SSF53474">
    <property type="entry name" value="alpha/beta-Hydrolases"/>
    <property type="match status" value="1"/>
</dbReference>
<dbReference type="PANTHER" id="PTHR43039">
    <property type="entry name" value="ESTERASE-RELATED"/>
    <property type="match status" value="1"/>
</dbReference>
<dbReference type="EMBL" id="JAVIJP010000017">
    <property type="protein sequence ID" value="KAL3640308.1"/>
    <property type="molecule type" value="Genomic_DNA"/>
</dbReference>
<dbReference type="Proteomes" id="UP001632038">
    <property type="component" value="Unassembled WGS sequence"/>
</dbReference>
<dbReference type="InterPro" id="IPR000073">
    <property type="entry name" value="AB_hydrolase_1"/>
</dbReference>
<evidence type="ECO:0000259" key="3">
    <source>
        <dbReference type="Pfam" id="PF12697"/>
    </source>
</evidence>
<comment type="similarity">
    <text evidence="1">Belongs to the AB hydrolase superfamily.</text>
</comment>
<evidence type="ECO:0000313" key="4">
    <source>
        <dbReference type="EMBL" id="KAL3640308.1"/>
    </source>
</evidence>
<dbReference type="AlphaFoldDB" id="A0ABD3DDU9"/>
<evidence type="ECO:0000313" key="5">
    <source>
        <dbReference type="Proteomes" id="UP001632038"/>
    </source>
</evidence>
<proteinExistence type="inferred from homology"/>
<keyword evidence="5" id="KW-1185">Reference proteome</keyword>
<reference evidence="5" key="1">
    <citation type="journal article" date="2024" name="IScience">
        <title>Strigolactones Initiate the Formation of Haustorium-like Structures in Castilleja.</title>
        <authorList>
            <person name="Buerger M."/>
            <person name="Peterson D."/>
            <person name="Chory J."/>
        </authorList>
    </citation>
    <scope>NUCLEOTIDE SEQUENCE [LARGE SCALE GENOMIC DNA]</scope>
</reference>
<evidence type="ECO:0000256" key="2">
    <source>
        <dbReference type="ARBA" id="ARBA00022801"/>
    </source>
</evidence>
<name>A0ABD3DDU9_9LAMI</name>
<keyword evidence="2" id="KW-0378">Hydrolase</keyword>
<accession>A0ABD3DDU9</accession>
<gene>
    <name evidence="4" type="ORF">CASFOL_015276</name>
</gene>
<comment type="caution">
    <text evidence="4">The sequence shown here is derived from an EMBL/GenBank/DDBJ whole genome shotgun (WGS) entry which is preliminary data.</text>
</comment>